<keyword evidence="7" id="KW-0175">Coiled coil</keyword>
<feature type="compositionally biased region" description="Gly residues" evidence="8">
    <location>
        <begin position="1887"/>
        <end position="1901"/>
    </location>
</feature>
<keyword evidence="4" id="KW-0833">Ubl conjugation pathway</keyword>
<feature type="region of interest" description="Disordered" evidence="8">
    <location>
        <begin position="127"/>
        <end position="152"/>
    </location>
</feature>
<feature type="region of interest" description="Disordered" evidence="8">
    <location>
        <begin position="2286"/>
        <end position="2310"/>
    </location>
</feature>
<feature type="region of interest" description="Disordered" evidence="8">
    <location>
        <begin position="733"/>
        <end position="754"/>
    </location>
</feature>
<evidence type="ECO:0000259" key="9">
    <source>
        <dbReference type="Pfam" id="PF12340"/>
    </source>
</evidence>
<reference evidence="11 12" key="1">
    <citation type="journal article" date="2023" name="Commun. Biol.">
        <title>Reorganization of the ancestral sex-determining regions during the evolution of trioecy in Pleodorina starrii.</title>
        <authorList>
            <person name="Takahashi K."/>
            <person name="Suzuki S."/>
            <person name="Kawai-Toyooka H."/>
            <person name="Yamamoto K."/>
            <person name="Hamaji T."/>
            <person name="Ootsuki R."/>
            <person name="Yamaguchi H."/>
            <person name="Kawachi M."/>
            <person name="Higashiyama T."/>
            <person name="Nozaki H."/>
        </authorList>
    </citation>
    <scope>NUCLEOTIDE SEQUENCE [LARGE SCALE GENOMIC DNA]</scope>
    <source>
        <strain evidence="11 12">NIES-4479</strain>
    </source>
</reference>
<dbReference type="EC" id="3.4.19.12" evidence="2"/>
<evidence type="ECO:0000313" key="12">
    <source>
        <dbReference type="Proteomes" id="UP001165080"/>
    </source>
</evidence>
<evidence type="ECO:0000256" key="6">
    <source>
        <dbReference type="ARBA" id="ARBA00022807"/>
    </source>
</evidence>
<evidence type="ECO:0000256" key="2">
    <source>
        <dbReference type="ARBA" id="ARBA00012759"/>
    </source>
</evidence>
<comment type="catalytic activity">
    <reaction evidence="1">
        <text>Thiol-dependent hydrolysis of ester, thioester, amide, peptide and isopeptide bonds formed by the C-terminal Gly of ubiquitin (a 76-residue protein attached to proteins as an intracellular targeting signal).</text>
        <dbReference type="EC" id="3.4.19.12"/>
    </reaction>
</comment>
<accession>A0A9W6B7C4</accession>
<dbReference type="InterPro" id="IPR051346">
    <property type="entry name" value="OTU_Deubiquitinase"/>
</dbReference>
<feature type="coiled-coil region" evidence="7">
    <location>
        <begin position="755"/>
        <end position="796"/>
    </location>
</feature>
<dbReference type="InterPro" id="IPR022105">
    <property type="entry name" value="DUF3645"/>
</dbReference>
<feature type="region of interest" description="Disordered" evidence="8">
    <location>
        <begin position="505"/>
        <end position="524"/>
    </location>
</feature>
<sequence>MVSLSAGDDDPPNGSSGPHWCEPEELLHSLYNFTHAPASSQQSLSHIEALCGLLERFEKQALRPGGAAGIRSTWTALTPDGAALLHTALRGRRSRLTWLPDYGCALLGLTPGSCLAPVGMGIPNGAPSSNTPALAGGGGDAEVDDGDDPRSRPGELALHLVALDGWAFCIHSTPSGSQRAAQCGGHTTHFCGSIPADLYDNLAAAVRRREEEAQRRSRQNHTQQAFRHTPDFIHAAVCGALAEVAGGVAAGQRPTCGRGGFADVGAHSGADTKPDTCWPLVKAVLQVLLEHFGACDGTTTTATITPPLSGGVPAAAPPSPSLLFRQALAHLDLWLLHRQLRLIRAETATPLALTSAMQMLAAAATKAATLAADGYDISAFEAACRQAEQHLRAAAGERALTAARALELPPADSPDFQGSCRPPCGVLPPAFTRGREAEEQGLAAARQRASRNLGSVPLLPPGSSSFRQVLAAMSQPAWSKPDSDVGALLALRSVERELFYRATMGSSGSGSGNGGSSGSGVGGDGGLGFDHPVNALSADEVAALEQVLDAYRAAVQRFLASPAAAAQMRVEQMSREVLAVWVGYCLMHTAARLQHPQLESFGAFSDHTDLRHLVLSDRLAVDAALAVAAYLQRCKRRGGSGRELFSLRDGGAATLDFAQEFASACPRLQGIWQQEQTDAQVRVDAHWREVQRKQALAAKLRTELAELQKAAAQQQETLCKHKQELEAAKEELREIGNDSDGDSDSACSVGRREQRRRINQNISSAGRRIQEVEAAIAHNKQQQRRTKANLKEAEAAPAPVIQPLPACRNLALRWLFFLHMPPLLRHLSRASFLAQQMLLPRPCSTDVKKAICVQHCTSIVQHYNNQRQDRVYISTLRQPLGGADGRVMLWSDAAVPSASNIGPKHVDHCRTPSDGVWFPDSLDLRMAWGGSGAAADQGQGFPAPFFNPFAALEPSLVELYFTERLPPGCESLQWAMHVRASPAATPAERGNIGIAQQDTKPSWLSKPAFLDFTRLRSYPLGQLRRLAAALHDRTLPLAHPAVHTLVRQLLYQLGSMTDGGSQGAASNTSPQLLWRTGWLAEGDVLEVLHGELAALAEELDTTPREHEAVLLLGELEPQVAAVSSGDYATSGGLLAKQCRWRCMALMCWAVVAAAPPVTTTASAATAAAGSMMLTEAAAQELVTLMVQVNHGRVFLQRPELQSQLAPLLVRAHGVMAAASGALMEAVGRVPHILTQAVARVLQQRTPDGLTWRRLGDTGSFEAVAGDQQLFSINILDGTVLFDGWPPGRLPKEVTAHPLYRRTFGDWNFDVALATDGVMRSLRPVEGRMYDFEVSADGQRLAIVENDPRDGTRLELLDVGPDSSCGLWGAELPLSLRLLYSHWLCRERGVLVLRPRDFQQHDVHYVIRCSASSSSVPAAAANATTTAVRSCEFDCRRVPPHLRPQRWSQLLSEAHRADLPDRLVLLSGSTVKDKLLAKIEHPDFIHAYVSDGMVTATHGPAAANTNGPLLLLELPRFGLEFEVRPTDGSGGGGGGGGCGQVLSRDYTGYRLHRRQLLVYGDAAAGAPPVSFDAVQYTLPEFRQCLVLERVPGTGAVVGARREDVLVLVPAGEVVMDRGSSSGGGGGSGGATGGGASVRVEVSSDAHAHLKVHCYGVHGRFGHLRAASIPARLQLAALYAATGTLLPEPGSRSTGGQMAMQLLRQCWTNRPLGAQELAQLRNVGSLGGHLVPGLRLLVHELELSASELRHLHEAAARSVSEAKTPPPPQSAGPAALDPDAAIGYQQILKSQGYGGDVGGGGGWPANPRLLLTPGEEMRTLGTRRAAREVPAWLRLGQFKAIEIRQDEALPVEAGYVAKVEERLSRLLKAPPARKAAPPYPLQPHQDMGAGAGVGGDADGGGGPTPLELEMHGELRDSWEAHHLEPELESSRLVPGALKEIATLTAAVQQRRAAAESYLMHRLTSVPADVGPRGSCFRLLRCAGVAPTPGPLDLMAAAWRREAVLAQFNPFLSHQSMAALHSGVLVWLQLCVLEDRLARLGRLATAGPAYHINFVQELLVRRIWDPAQHPQWLVFEAEGQLQIRPAQLAVARHLISHPGAIAQLNMGEGKTRVILPMLVLHWADGSRVVRLNFLSTLLEEAYGHLHQHLCAGVLGRKLFVMPFHRDVQLTTAGARAMRASLLHCKQEGGLLLTAPEHRLSLLLKRQELWAKGHAREAEVTALDRLAALPYLDLMDESDELLHHRLQLVYACGDPTALPGLQERTAAMQDLLHVVSRLAVAAVPAHGAATAAANGDSGPPPPSLRLLPPGAAVLEPPPQRSPGGFCGLRLLPGEALTQALPELHRRLAEALMEEPPYELRWLRNHPLQERILRCVTDASESAAVLLGPDAVGSAPQQLSDDQLAVVLALRGLLGCNLLQHCLQKRHLVDYGVNRHTGSRKRMAVPYRAAHTPSERSEFAQPDVALLLTNLSYYYDGLSHDEFLAALTTLLRMGPNAQRDYYQGWLRLGRQDIPAVDLASFDCVSKVDVSNRPQMELMHTHMRHNMALVDFWLIHCVFPTEGRQFPQRLGVSAWNLADNNSKSDTSRAASDHIVLNTGGRAGGGQRQQQQQQRANGTSGGSGGGQAASGRAAGVELVVGFSGTNDNHRLLPLQVHQAHPEESSLRATNGKMLSVILNNTLGYTTLRQFQPRHDEPQMPQHYQADIAGVVAAGVGSGGGGGGALAGNAAEQPLWQVLCDTALAEGVDALLDCGALLAGASNREAAEYLLGRLDRDRYQGVTFYDEGEDARGWVVADLRNRRLPLPNEPRFKSG</sequence>
<evidence type="ECO:0000256" key="3">
    <source>
        <dbReference type="ARBA" id="ARBA00022670"/>
    </source>
</evidence>
<keyword evidence="5" id="KW-0378">Hydrolase</keyword>
<dbReference type="PANTHER" id="PTHR13367">
    <property type="entry name" value="UBIQUITIN THIOESTERASE"/>
    <property type="match status" value="1"/>
</dbReference>
<dbReference type="GO" id="GO:0004843">
    <property type="term" value="F:cysteine-type deubiquitinase activity"/>
    <property type="evidence" value="ECO:0007669"/>
    <property type="project" value="UniProtKB-EC"/>
</dbReference>
<evidence type="ECO:0000256" key="5">
    <source>
        <dbReference type="ARBA" id="ARBA00022801"/>
    </source>
</evidence>
<dbReference type="PANTHER" id="PTHR13367:SF33">
    <property type="entry name" value="P-LOOP CONTAINING NUCLEOSIDE TRIPHOSPHATE HYDROLASE PROTEIN"/>
    <property type="match status" value="1"/>
</dbReference>
<evidence type="ECO:0000256" key="1">
    <source>
        <dbReference type="ARBA" id="ARBA00000707"/>
    </source>
</evidence>
<feature type="domain" description="DUF3638" evidence="9">
    <location>
        <begin position="2060"/>
        <end position="2275"/>
    </location>
</feature>
<evidence type="ECO:0000259" key="10">
    <source>
        <dbReference type="Pfam" id="PF12359"/>
    </source>
</evidence>
<gene>
    <name evidence="11" type="primary">PLEST004534</name>
    <name evidence="11" type="ORF">PLESTB_000001100</name>
</gene>
<evidence type="ECO:0000313" key="11">
    <source>
        <dbReference type="EMBL" id="GLC47559.1"/>
    </source>
</evidence>
<name>A0A9W6B7C4_9CHLO</name>
<feature type="compositionally biased region" description="Gly residues" evidence="8">
    <location>
        <begin position="2612"/>
        <end position="2621"/>
    </location>
</feature>
<evidence type="ECO:0000256" key="4">
    <source>
        <dbReference type="ARBA" id="ARBA00022786"/>
    </source>
</evidence>
<dbReference type="GO" id="GO:0006508">
    <property type="term" value="P:proteolysis"/>
    <property type="evidence" value="ECO:0007669"/>
    <property type="project" value="UniProtKB-KW"/>
</dbReference>
<keyword evidence="6" id="KW-0788">Thiol protease</keyword>
<feature type="region of interest" description="Disordered" evidence="8">
    <location>
        <begin position="2590"/>
        <end position="2623"/>
    </location>
</feature>
<feature type="compositionally biased region" description="Low complexity" evidence="8">
    <location>
        <begin position="2601"/>
        <end position="2611"/>
    </location>
</feature>
<feature type="region of interest" description="Disordered" evidence="8">
    <location>
        <begin position="1752"/>
        <end position="1775"/>
    </location>
</feature>
<evidence type="ECO:0000256" key="7">
    <source>
        <dbReference type="SAM" id="Coils"/>
    </source>
</evidence>
<feature type="domain" description="DUF3645" evidence="10">
    <location>
        <begin position="2434"/>
        <end position="2464"/>
    </location>
</feature>
<dbReference type="Pfam" id="PF12359">
    <property type="entry name" value="DUF3645"/>
    <property type="match status" value="1"/>
</dbReference>
<dbReference type="Pfam" id="PF12340">
    <property type="entry name" value="DUF3638"/>
    <property type="match status" value="1"/>
</dbReference>
<evidence type="ECO:0000256" key="8">
    <source>
        <dbReference type="SAM" id="MobiDB-lite"/>
    </source>
</evidence>
<keyword evidence="12" id="KW-1185">Reference proteome</keyword>
<keyword evidence="3" id="KW-0645">Protease</keyword>
<protein>
    <recommendedName>
        <fullName evidence="2">ubiquitinyl hydrolase 1</fullName>
        <ecNumber evidence="2">3.4.19.12</ecNumber>
    </recommendedName>
</protein>
<proteinExistence type="predicted"/>
<feature type="compositionally biased region" description="Gly residues" evidence="8">
    <location>
        <begin position="507"/>
        <end position="524"/>
    </location>
</feature>
<dbReference type="EMBL" id="BRXU01000001">
    <property type="protein sequence ID" value="GLC47559.1"/>
    <property type="molecule type" value="Genomic_DNA"/>
</dbReference>
<comment type="caution">
    <text evidence="11">The sequence shown here is derived from an EMBL/GenBank/DDBJ whole genome shotgun (WGS) entry which is preliminary data.</text>
</comment>
<organism evidence="11 12">
    <name type="scientific">Pleodorina starrii</name>
    <dbReference type="NCBI Taxonomy" id="330485"/>
    <lineage>
        <taxon>Eukaryota</taxon>
        <taxon>Viridiplantae</taxon>
        <taxon>Chlorophyta</taxon>
        <taxon>core chlorophytes</taxon>
        <taxon>Chlorophyceae</taxon>
        <taxon>CS clade</taxon>
        <taxon>Chlamydomonadales</taxon>
        <taxon>Volvocaceae</taxon>
        <taxon>Pleodorina</taxon>
    </lineage>
</organism>
<feature type="region of interest" description="Disordered" evidence="8">
    <location>
        <begin position="1869"/>
        <end position="1903"/>
    </location>
</feature>
<feature type="coiled-coil region" evidence="7">
    <location>
        <begin position="690"/>
        <end position="717"/>
    </location>
</feature>
<dbReference type="Proteomes" id="UP001165080">
    <property type="component" value="Unassembled WGS sequence"/>
</dbReference>
<dbReference type="InterPro" id="IPR022099">
    <property type="entry name" value="DUF3638"/>
</dbReference>